<evidence type="ECO:0000259" key="2">
    <source>
        <dbReference type="Pfam" id="PF24626"/>
    </source>
</evidence>
<gene>
    <name evidence="3" type="ORF">Tco_0824567</name>
</gene>
<feature type="compositionally biased region" description="Polar residues" evidence="1">
    <location>
        <begin position="356"/>
        <end position="366"/>
    </location>
</feature>
<sequence>MSVVSVKVTKLHGYGYLEEVMVRRADRQLYKFKEGDFVNLHLDHIKDMLLLVVQHKLFHLDGEVIVDLAVALRMFTRSLIIKKRVEDVQLGVESYQKSSILPSLKRTIRELLPKNYTHHHINHQEFYNKDMPRRKWYDLDKRRSGIVVDLIDKQMLKRRILRNLERLVGGRELEIDYRLMQRTVAYRLELPQELSRVHHTFHVSNLKKCYADEPLVMPLEGIHVDDKLQFVEEPVEIMEREIKRLKRSRIPLVKVRWNSRRGPEFTWEREDSFKQKYPQLFTNRASSSTTSNHVSAHLQLPTHPSTTDSEPRQELSGSPLIEELREAFHGHRLRIHGLSDIAKASPSSEYIPGPRTTDTQANSSRDFPTESRPFILLIHLLLSPPGYVTESDPERIQGQYEDDETEDGLLTANDEDEDDEDRKRNMSTLSSDRLCYCRPVDEPVFPPEGTSLLYHQPPSTDITNGLGIYHPASGFHIPSTKA</sequence>
<feature type="compositionally biased region" description="Polar residues" evidence="1">
    <location>
        <begin position="284"/>
        <end position="294"/>
    </location>
</feature>
<keyword evidence="4" id="KW-1185">Reference proteome</keyword>
<comment type="caution">
    <text evidence="3">The sequence shown here is derived from an EMBL/GenBank/DDBJ whole genome shotgun (WGS) entry which is preliminary data.</text>
</comment>
<feature type="region of interest" description="Disordered" evidence="1">
    <location>
        <begin position="388"/>
        <end position="426"/>
    </location>
</feature>
<dbReference type="PANTHER" id="PTHR46148:SF59">
    <property type="entry name" value="NUCLEOTIDYLTRANSFERASE, RIBONUCLEASE H"/>
    <property type="match status" value="1"/>
</dbReference>
<protein>
    <recommendedName>
        <fullName evidence="2">Tf2-1-like SH3-like domain-containing protein</fullName>
    </recommendedName>
</protein>
<reference evidence="3" key="1">
    <citation type="journal article" date="2022" name="Int. J. Mol. Sci.">
        <title>Draft Genome of Tanacetum Coccineum: Genomic Comparison of Closely Related Tanacetum-Family Plants.</title>
        <authorList>
            <person name="Yamashiro T."/>
            <person name="Shiraishi A."/>
            <person name="Nakayama K."/>
            <person name="Satake H."/>
        </authorList>
    </citation>
    <scope>NUCLEOTIDE SEQUENCE</scope>
</reference>
<evidence type="ECO:0000256" key="1">
    <source>
        <dbReference type="SAM" id="MobiDB-lite"/>
    </source>
</evidence>
<evidence type="ECO:0000313" key="4">
    <source>
        <dbReference type="Proteomes" id="UP001151760"/>
    </source>
</evidence>
<proteinExistence type="predicted"/>
<accession>A0ABQ5AM13</accession>
<reference evidence="3" key="2">
    <citation type="submission" date="2022-01" db="EMBL/GenBank/DDBJ databases">
        <authorList>
            <person name="Yamashiro T."/>
            <person name="Shiraishi A."/>
            <person name="Satake H."/>
            <person name="Nakayama K."/>
        </authorList>
    </citation>
    <scope>NUCLEOTIDE SEQUENCE</scope>
</reference>
<dbReference type="InterPro" id="IPR056924">
    <property type="entry name" value="SH3_Tf2-1"/>
</dbReference>
<feature type="region of interest" description="Disordered" evidence="1">
    <location>
        <begin position="284"/>
        <end position="315"/>
    </location>
</feature>
<dbReference type="Pfam" id="PF24626">
    <property type="entry name" value="SH3_Tf2-1"/>
    <property type="match status" value="1"/>
</dbReference>
<feature type="compositionally biased region" description="Acidic residues" evidence="1">
    <location>
        <begin position="400"/>
        <end position="420"/>
    </location>
</feature>
<dbReference type="EMBL" id="BQNB010012424">
    <property type="protein sequence ID" value="GJT03398.1"/>
    <property type="molecule type" value="Genomic_DNA"/>
</dbReference>
<organism evidence="3 4">
    <name type="scientific">Tanacetum coccineum</name>
    <dbReference type="NCBI Taxonomy" id="301880"/>
    <lineage>
        <taxon>Eukaryota</taxon>
        <taxon>Viridiplantae</taxon>
        <taxon>Streptophyta</taxon>
        <taxon>Embryophyta</taxon>
        <taxon>Tracheophyta</taxon>
        <taxon>Spermatophyta</taxon>
        <taxon>Magnoliopsida</taxon>
        <taxon>eudicotyledons</taxon>
        <taxon>Gunneridae</taxon>
        <taxon>Pentapetalae</taxon>
        <taxon>asterids</taxon>
        <taxon>campanulids</taxon>
        <taxon>Asterales</taxon>
        <taxon>Asteraceae</taxon>
        <taxon>Asteroideae</taxon>
        <taxon>Anthemideae</taxon>
        <taxon>Anthemidinae</taxon>
        <taxon>Tanacetum</taxon>
    </lineage>
</organism>
<evidence type="ECO:0000313" key="3">
    <source>
        <dbReference type="EMBL" id="GJT03398.1"/>
    </source>
</evidence>
<feature type="domain" description="Tf2-1-like SH3-like" evidence="2">
    <location>
        <begin position="183"/>
        <end position="209"/>
    </location>
</feature>
<name>A0ABQ5AM13_9ASTR</name>
<dbReference type="PANTHER" id="PTHR46148">
    <property type="entry name" value="CHROMO DOMAIN-CONTAINING PROTEIN"/>
    <property type="match status" value="1"/>
</dbReference>
<feature type="region of interest" description="Disordered" evidence="1">
    <location>
        <begin position="344"/>
        <end position="368"/>
    </location>
</feature>
<dbReference type="Proteomes" id="UP001151760">
    <property type="component" value="Unassembled WGS sequence"/>
</dbReference>